<proteinExistence type="predicted"/>
<keyword evidence="3" id="KW-1185">Reference proteome</keyword>
<protein>
    <submittedName>
        <fullName evidence="2">Peptidase</fullName>
    </submittedName>
</protein>
<dbReference type="EMBL" id="BLXT01005456">
    <property type="protein sequence ID" value="GFO22771.1"/>
    <property type="molecule type" value="Genomic_DNA"/>
</dbReference>
<sequence length="178" mass="20189">MLDTHKFESRYLDGLIAPLDAGGHEICMERSPLHNVDKLQTPLGLFQGDEDKIVLPSQAELMYERVKKKGIPAMFVLFKGEQHGFRKSQNIQMSLDGELYFFGKVLGFQPPGINVDVVHCENPVFSLHLSEVASLSKTEVTNFWKTLKPCPKNARHPILHLDHIFSQKLYKTAKVAFV</sequence>
<dbReference type="AlphaFoldDB" id="A0AAV4BUP7"/>
<dbReference type="PANTHER" id="PTHR43056:SF5">
    <property type="entry name" value="PEPTIDASE S9 PROLYL OLIGOPEPTIDASE CATALYTIC DOMAIN-CONTAINING PROTEIN"/>
    <property type="match status" value="1"/>
</dbReference>
<evidence type="ECO:0000313" key="2">
    <source>
        <dbReference type="EMBL" id="GFO22771.1"/>
    </source>
</evidence>
<dbReference type="Proteomes" id="UP000735302">
    <property type="component" value="Unassembled WGS sequence"/>
</dbReference>
<organism evidence="2 3">
    <name type="scientific">Plakobranchus ocellatus</name>
    <dbReference type="NCBI Taxonomy" id="259542"/>
    <lineage>
        <taxon>Eukaryota</taxon>
        <taxon>Metazoa</taxon>
        <taxon>Spiralia</taxon>
        <taxon>Lophotrochozoa</taxon>
        <taxon>Mollusca</taxon>
        <taxon>Gastropoda</taxon>
        <taxon>Heterobranchia</taxon>
        <taxon>Euthyneura</taxon>
        <taxon>Panpulmonata</taxon>
        <taxon>Sacoglossa</taxon>
        <taxon>Placobranchoidea</taxon>
        <taxon>Plakobranchidae</taxon>
        <taxon>Plakobranchus</taxon>
    </lineage>
</organism>
<comment type="caution">
    <text evidence="2">The sequence shown here is derived from an EMBL/GenBank/DDBJ whole genome shotgun (WGS) entry which is preliminary data.</text>
</comment>
<dbReference type="GO" id="GO:0006508">
    <property type="term" value="P:proteolysis"/>
    <property type="evidence" value="ECO:0007669"/>
    <property type="project" value="InterPro"/>
</dbReference>
<name>A0AAV4BUP7_9GAST</name>
<evidence type="ECO:0000313" key="3">
    <source>
        <dbReference type="Proteomes" id="UP000735302"/>
    </source>
</evidence>
<reference evidence="2 3" key="1">
    <citation type="journal article" date="2021" name="Elife">
        <title>Chloroplast acquisition without the gene transfer in kleptoplastic sea slugs, Plakobranchus ocellatus.</title>
        <authorList>
            <person name="Maeda T."/>
            <person name="Takahashi S."/>
            <person name="Yoshida T."/>
            <person name="Shimamura S."/>
            <person name="Takaki Y."/>
            <person name="Nagai Y."/>
            <person name="Toyoda A."/>
            <person name="Suzuki Y."/>
            <person name="Arimoto A."/>
            <person name="Ishii H."/>
            <person name="Satoh N."/>
            <person name="Nishiyama T."/>
            <person name="Hasebe M."/>
            <person name="Maruyama T."/>
            <person name="Minagawa J."/>
            <person name="Obokata J."/>
            <person name="Shigenobu S."/>
        </authorList>
    </citation>
    <scope>NUCLEOTIDE SEQUENCE [LARGE SCALE GENOMIC DNA]</scope>
</reference>
<dbReference type="SUPFAM" id="SSF53474">
    <property type="entry name" value="alpha/beta-Hydrolases"/>
    <property type="match status" value="1"/>
</dbReference>
<dbReference type="GO" id="GO:0008236">
    <property type="term" value="F:serine-type peptidase activity"/>
    <property type="evidence" value="ECO:0007669"/>
    <property type="project" value="InterPro"/>
</dbReference>
<dbReference type="PANTHER" id="PTHR43056">
    <property type="entry name" value="PEPTIDASE S9 PROLYL OLIGOPEPTIDASE"/>
    <property type="match status" value="1"/>
</dbReference>
<dbReference type="InterPro" id="IPR050585">
    <property type="entry name" value="Xaa-Pro_dipeptidyl-ppase/CocE"/>
</dbReference>
<gene>
    <name evidence="2" type="ORF">PoB_004927600</name>
</gene>
<dbReference type="InterPro" id="IPR001375">
    <property type="entry name" value="Peptidase_S9_cat"/>
</dbReference>
<accession>A0AAV4BUP7</accession>
<dbReference type="Pfam" id="PF00326">
    <property type="entry name" value="Peptidase_S9"/>
    <property type="match status" value="1"/>
</dbReference>
<dbReference type="Gene3D" id="3.40.50.1820">
    <property type="entry name" value="alpha/beta hydrolase"/>
    <property type="match status" value="1"/>
</dbReference>
<dbReference type="InterPro" id="IPR029058">
    <property type="entry name" value="AB_hydrolase_fold"/>
</dbReference>
<evidence type="ECO:0000259" key="1">
    <source>
        <dbReference type="Pfam" id="PF00326"/>
    </source>
</evidence>
<feature type="domain" description="Peptidase S9 prolyl oligopeptidase catalytic" evidence="1">
    <location>
        <begin position="7"/>
        <end position="107"/>
    </location>
</feature>